<evidence type="ECO:0000256" key="9">
    <source>
        <dbReference type="ARBA" id="ARBA00023002"/>
    </source>
</evidence>
<evidence type="ECO:0000256" key="10">
    <source>
        <dbReference type="ARBA" id="ARBA00023004"/>
    </source>
</evidence>
<accession>A0A6V6Z6Y3</accession>
<dbReference type="GO" id="GO:0004130">
    <property type="term" value="F:cytochrome-c peroxidase activity"/>
    <property type="evidence" value="ECO:0007669"/>
    <property type="project" value="TreeGrafter"/>
</dbReference>
<dbReference type="GO" id="GO:0046872">
    <property type="term" value="F:metal ion binding"/>
    <property type="evidence" value="ECO:0007669"/>
    <property type="project" value="UniProtKB-KW"/>
</dbReference>
<feature type="binding site" description="covalent" evidence="13">
    <location>
        <position position="226"/>
    </location>
    <ligand>
        <name>heme c</name>
        <dbReference type="ChEBI" id="CHEBI:61717"/>
        <label>2</label>
    </ligand>
</feature>
<keyword evidence="9" id="KW-0560">Oxidoreductase</keyword>
<evidence type="ECO:0000256" key="2">
    <source>
        <dbReference type="ARBA" id="ARBA00004856"/>
    </source>
</evidence>
<sequence length="356" mass="39900">MRYRNIKFWSVLAAVTIFSFSCNDLDDSYQEPLLLVTIPDNFPQFTDSKTNPLTADGIALGKKLFFDKRLSGNNQISCATCHQQHLAFSDGLALTSQGVSGNTLERNSPALINLAWAENGLFWDGGSNNLESQAFAPLAHEDEMHQNLTELIDELNADANYPGLFSKAFGKAINQADIAKAIAQFERTLISGNSKYDKYVRGELGGVLDQDELKGLELARQLCFSCHAGVLMTDNLYHNNGIDIDFTDNTELMMKRGRARITNNSEDLGKFRTPTLRNVEKTGPYMHDGRFITLEAVIEHYSNGVLDSPTLDPLLKKDKKLGVTLSDTEKKQLIAFLKTLTDYQYLNDKRFSEYKQ</sequence>
<feature type="binding site" description="covalent" evidence="13">
    <location>
        <position position="223"/>
    </location>
    <ligand>
        <name>heme c</name>
        <dbReference type="ChEBI" id="CHEBI:61717"/>
        <label>2</label>
    </ligand>
</feature>
<feature type="binding site" description="axial binding residue" evidence="14">
    <location>
        <position position="227"/>
    </location>
    <ligand>
        <name>heme c</name>
        <dbReference type="ChEBI" id="CHEBI:61717"/>
        <label>2</label>
    </ligand>
    <ligandPart>
        <name>Fe</name>
        <dbReference type="ChEBI" id="CHEBI:18248"/>
    </ligandPart>
</feature>
<comment type="function">
    <text evidence="11">Involved in methylamine metabolism. Essential for the maturation of the beta subunit of MADH, presumably via a step in the biosynthesis of tryptophan tryptophylquinone (TTQ), the cofactor of MADH.</text>
</comment>
<comment type="cofactor">
    <cofactor evidence="13">
        <name>heme</name>
        <dbReference type="ChEBI" id="CHEBI:30413"/>
    </cofactor>
    <text evidence="13">Binds 2 heme groups.</text>
</comment>
<evidence type="ECO:0000313" key="16">
    <source>
        <dbReference type="EMBL" id="CAD0007214.1"/>
    </source>
</evidence>
<keyword evidence="10 14" id="KW-0408">Iron</keyword>
<name>A0A6V6Z6Y3_9FLAO</name>
<dbReference type="InterPro" id="IPR051395">
    <property type="entry name" value="Cytochrome_c_Peroxidase/MauG"/>
</dbReference>
<evidence type="ECO:0000256" key="14">
    <source>
        <dbReference type="PIRSR" id="PIRSR000294-2"/>
    </source>
</evidence>
<keyword evidence="5 14" id="KW-0479">Metal-binding</keyword>
<evidence type="ECO:0000256" key="6">
    <source>
        <dbReference type="ARBA" id="ARBA00022729"/>
    </source>
</evidence>
<gene>
    <name evidence="16" type="ORF">FLAT13_03709</name>
</gene>
<evidence type="ECO:0000256" key="11">
    <source>
        <dbReference type="ARBA" id="ARBA00058991"/>
    </source>
</evidence>
<dbReference type="Gene3D" id="1.10.760.10">
    <property type="entry name" value="Cytochrome c-like domain"/>
    <property type="match status" value="2"/>
</dbReference>
<dbReference type="PANTHER" id="PTHR30600">
    <property type="entry name" value="CYTOCHROME C PEROXIDASE-RELATED"/>
    <property type="match status" value="1"/>
</dbReference>
<dbReference type="AlphaFoldDB" id="A0A6V6Z6Y3"/>
<feature type="binding site" description="covalent" evidence="13">
    <location>
        <position position="78"/>
    </location>
    <ligand>
        <name>heme c</name>
        <dbReference type="ChEBI" id="CHEBI:61717"/>
        <label>1</label>
    </ligand>
</feature>
<evidence type="ECO:0000259" key="15">
    <source>
        <dbReference type="PROSITE" id="PS51007"/>
    </source>
</evidence>
<feature type="domain" description="Cytochrome c" evidence="15">
    <location>
        <begin position="56"/>
        <end position="189"/>
    </location>
</feature>
<comment type="pathway">
    <text evidence="2">One-carbon metabolism; methylamine degradation.</text>
</comment>
<dbReference type="GO" id="GO:0042597">
    <property type="term" value="C:periplasmic space"/>
    <property type="evidence" value="ECO:0007669"/>
    <property type="project" value="UniProtKB-SubCell"/>
</dbReference>
<dbReference type="Proteomes" id="UP000530060">
    <property type="component" value="Unassembled WGS sequence"/>
</dbReference>
<evidence type="ECO:0000256" key="4">
    <source>
        <dbReference type="ARBA" id="ARBA00022617"/>
    </source>
</evidence>
<dbReference type="GO" id="GO:0009055">
    <property type="term" value="F:electron transfer activity"/>
    <property type="evidence" value="ECO:0007669"/>
    <property type="project" value="InterPro"/>
</dbReference>
<proteinExistence type="predicted"/>
<dbReference type="EMBL" id="CAIJDP010000082">
    <property type="protein sequence ID" value="CAD0007214.1"/>
    <property type="molecule type" value="Genomic_DNA"/>
</dbReference>
<evidence type="ECO:0000256" key="5">
    <source>
        <dbReference type="ARBA" id="ARBA00022723"/>
    </source>
</evidence>
<feature type="domain" description="Cytochrome c" evidence="15">
    <location>
        <begin position="210"/>
        <end position="341"/>
    </location>
</feature>
<keyword evidence="7" id="KW-0574">Periplasm</keyword>
<evidence type="ECO:0000256" key="12">
    <source>
        <dbReference type="ARBA" id="ARBA00073576"/>
    </source>
</evidence>
<evidence type="ECO:0000256" key="3">
    <source>
        <dbReference type="ARBA" id="ARBA00022448"/>
    </source>
</evidence>
<keyword evidence="3" id="KW-0813">Transport</keyword>
<dbReference type="InterPro" id="IPR036909">
    <property type="entry name" value="Cyt_c-like_dom_sf"/>
</dbReference>
<organism evidence="16 17">
    <name type="scientific">Flavobacterium salmonis</name>
    <dbReference type="NCBI Taxonomy" id="2654844"/>
    <lineage>
        <taxon>Bacteria</taxon>
        <taxon>Pseudomonadati</taxon>
        <taxon>Bacteroidota</taxon>
        <taxon>Flavobacteriia</taxon>
        <taxon>Flavobacteriales</taxon>
        <taxon>Flavobacteriaceae</taxon>
        <taxon>Flavobacterium</taxon>
    </lineage>
</organism>
<keyword evidence="17" id="KW-1185">Reference proteome</keyword>
<keyword evidence="8" id="KW-0249">Electron transport</keyword>
<evidence type="ECO:0000256" key="1">
    <source>
        <dbReference type="ARBA" id="ARBA00004418"/>
    </source>
</evidence>
<evidence type="ECO:0000256" key="7">
    <source>
        <dbReference type="ARBA" id="ARBA00022764"/>
    </source>
</evidence>
<protein>
    <recommendedName>
        <fullName evidence="12">Methylamine utilization protein MauG</fullName>
    </recommendedName>
</protein>
<dbReference type="GO" id="GO:0020037">
    <property type="term" value="F:heme binding"/>
    <property type="evidence" value="ECO:0007669"/>
    <property type="project" value="InterPro"/>
</dbReference>
<feature type="binding site" description="covalent" evidence="13">
    <location>
        <position position="81"/>
    </location>
    <ligand>
        <name>heme c</name>
        <dbReference type="ChEBI" id="CHEBI:61717"/>
        <label>1</label>
    </ligand>
</feature>
<comment type="subcellular location">
    <subcellularLocation>
        <location evidence="1">Periplasm</location>
    </subcellularLocation>
</comment>
<evidence type="ECO:0000256" key="8">
    <source>
        <dbReference type="ARBA" id="ARBA00022982"/>
    </source>
</evidence>
<comment type="caution">
    <text evidence="16">The sequence shown here is derived from an EMBL/GenBank/DDBJ whole genome shotgun (WGS) entry which is preliminary data.</text>
</comment>
<evidence type="ECO:0000313" key="17">
    <source>
        <dbReference type="Proteomes" id="UP000530060"/>
    </source>
</evidence>
<dbReference type="PROSITE" id="PS51257">
    <property type="entry name" value="PROKAR_LIPOPROTEIN"/>
    <property type="match status" value="1"/>
</dbReference>
<evidence type="ECO:0000256" key="13">
    <source>
        <dbReference type="PIRSR" id="PIRSR000294-1"/>
    </source>
</evidence>
<dbReference type="PROSITE" id="PS51007">
    <property type="entry name" value="CYTC"/>
    <property type="match status" value="2"/>
</dbReference>
<dbReference type="InterPro" id="IPR009056">
    <property type="entry name" value="Cyt_c-like_dom"/>
</dbReference>
<dbReference type="PIRSF" id="PIRSF000294">
    <property type="entry name" value="Cytochrome-c_peroxidase"/>
    <property type="match status" value="1"/>
</dbReference>
<dbReference type="InterPro" id="IPR004852">
    <property type="entry name" value="Di-haem_cyt_c_peroxidsae"/>
</dbReference>
<dbReference type="InterPro" id="IPR026259">
    <property type="entry name" value="MauG/Cytc_peroxidase"/>
</dbReference>
<dbReference type="SUPFAM" id="SSF46626">
    <property type="entry name" value="Cytochrome c"/>
    <property type="match status" value="2"/>
</dbReference>
<keyword evidence="6" id="KW-0732">Signal</keyword>
<reference evidence="16 17" key="1">
    <citation type="submission" date="2020-06" db="EMBL/GenBank/DDBJ databases">
        <authorList>
            <person name="Criscuolo A."/>
        </authorList>
    </citation>
    <scope>NUCLEOTIDE SEQUENCE [LARGE SCALE GENOMIC DNA]</scope>
    <source>
        <strain evidence="17">CIP 111411</strain>
    </source>
</reference>
<dbReference type="RefSeq" id="WP_180909940.1">
    <property type="nucleotide sequence ID" value="NZ_CAIJDP010000082.1"/>
</dbReference>
<dbReference type="Pfam" id="PF03150">
    <property type="entry name" value="CCP_MauG"/>
    <property type="match status" value="1"/>
</dbReference>
<keyword evidence="16" id="KW-0575">Peroxidase</keyword>
<comment type="PTM">
    <text evidence="13">Binds 2 heme groups per subunit.</text>
</comment>
<dbReference type="FunFam" id="1.10.760.10:FF:000019">
    <property type="entry name" value="Di-heme cytochrome C peroxidase"/>
    <property type="match status" value="1"/>
</dbReference>
<feature type="binding site" description="axial binding residue" evidence="14">
    <location>
        <position position="82"/>
    </location>
    <ligand>
        <name>heme c</name>
        <dbReference type="ChEBI" id="CHEBI:61717"/>
        <label>1</label>
    </ligand>
    <ligandPart>
        <name>Fe</name>
        <dbReference type="ChEBI" id="CHEBI:18248"/>
    </ligandPart>
</feature>
<keyword evidence="4 13" id="KW-0349">Heme</keyword>